<dbReference type="SUPFAM" id="SSF52540">
    <property type="entry name" value="P-loop containing nucleoside triphosphate hydrolases"/>
    <property type="match status" value="1"/>
</dbReference>
<dbReference type="PANTHER" id="PTHR11216:SF31">
    <property type="entry name" value="AT21416P"/>
    <property type="match status" value="1"/>
</dbReference>
<feature type="domain" description="Dynamin-type G" evidence="2">
    <location>
        <begin position="1"/>
        <end position="188"/>
    </location>
</feature>
<dbReference type="EMBL" id="HBIV01021195">
    <property type="protein sequence ID" value="CAE0663654.1"/>
    <property type="molecule type" value="Transcribed_RNA"/>
</dbReference>
<accession>A0A7S3YW24</accession>
<dbReference type="AlphaFoldDB" id="A0A7S3YW24"/>
<dbReference type="GO" id="GO:0010008">
    <property type="term" value="C:endosome membrane"/>
    <property type="evidence" value="ECO:0007669"/>
    <property type="project" value="UniProtKB-SubCell"/>
</dbReference>
<dbReference type="InterPro" id="IPR045063">
    <property type="entry name" value="Dynamin_N"/>
</dbReference>
<gene>
    <name evidence="3" type="ORF">LGLO00237_LOCUS15256</name>
</gene>
<comment type="subcellular location">
    <subcellularLocation>
        <location evidence="1">Endosome membrane</location>
        <topology evidence="1">Peripheral membrane protein</topology>
    </subcellularLocation>
</comment>
<sequence>MEGNSEKTIPGNAAVLQEDKPFETLKLYGTSLLNRFECVEIPNSPILENVTIIDSPGVLSGEKQRLERGYDFSGLVKHWAERSERILLLFDAHKLDISDELKEAIQSLKGNEDKIRCILNKADRVGTQELMRVYGALLWSLGKVVGTPEVMRIFVGSFWDKEYQLPDNAVLFDAEKNDLMSDIQDLPKNSTVRKINEFAKRLRHVKVHSLVCDTLRSKFSVMSLSSNATQQQKLLSYDKLSDVFHKLAKQHSLHLGDFPEPDEFRKNVEELDIKMWEFERLHQGYLQATDALLANEMPLLFNKLGRDECAKQ</sequence>
<organism evidence="3">
    <name type="scientific">Lotharella globosa</name>
    <dbReference type="NCBI Taxonomy" id="91324"/>
    <lineage>
        <taxon>Eukaryota</taxon>
        <taxon>Sar</taxon>
        <taxon>Rhizaria</taxon>
        <taxon>Cercozoa</taxon>
        <taxon>Chlorarachniophyceae</taxon>
        <taxon>Lotharella</taxon>
    </lineage>
</organism>
<dbReference type="InterPro" id="IPR030381">
    <property type="entry name" value="G_DYNAMIN_dom"/>
</dbReference>
<dbReference type="GO" id="GO:0005525">
    <property type="term" value="F:GTP binding"/>
    <property type="evidence" value="ECO:0007669"/>
    <property type="project" value="InterPro"/>
</dbReference>
<proteinExistence type="predicted"/>
<dbReference type="PANTHER" id="PTHR11216">
    <property type="entry name" value="EH DOMAIN"/>
    <property type="match status" value="1"/>
</dbReference>
<dbReference type="GO" id="GO:0006897">
    <property type="term" value="P:endocytosis"/>
    <property type="evidence" value="ECO:0007669"/>
    <property type="project" value="TreeGrafter"/>
</dbReference>
<dbReference type="GO" id="GO:0005886">
    <property type="term" value="C:plasma membrane"/>
    <property type="evidence" value="ECO:0007669"/>
    <property type="project" value="TreeGrafter"/>
</dbReference>
<reference evidence="3" key="1">
    <citation type="submission" date="2021-01" db="EMBL/GenBank/DDBJ databases">
        <authorList>
            <person name="Corre E."/>
            <person name="Pelletier E."/>
            <person name="Niang G."/>
            <person name="Scheremetjew M."/>
            <person name="Finn R."/>
            <person name="Kale V."/>
            <person name="Holt S."/>
            <person name="Cochrane G."/>
            <person name="Meng A."/>
            <person name="Brown T."/>
            <person name="Cohen L."/>
        </authorList>
    </citation>
    <scope>NUCLEOTIDE SEQUENCE</scope>
    <source>
        <strain evidence="3">CCCM811</strain>
    </source>
</reference>
<evidence type="ECO:0000256" key="1">
    <source>
        <dbReference type="ARBA" id="ARBA00004481"/>
    </source>
</evidence>
<dbReference type="Pfam" id="PF18150">
    <property type="entry name" value="DUF5600"/>
    <property type="match status" value="1"/>
</dbReference>
<dbReference type="GO" id="GO:0016197">
    <property type="term" value="P:endosomal transport"/>
    <property type="evidence" value="ECO:0007669"/>
    <property type="project" value="TreeGrafter"/>
</dbReference>
<dbReference type="InterPro" id="IPR040990">
    <property type="entry name" value="DUF5600"/>
</dbReference>
<protein>
    <recommendedName>
        <fullName evidence="2">Dynamin-type G domain-containing protein</fullName>
    </recommendedName>
</protein>
<dbReference type="InterPro" id="IPR027417">
    <property type="entry name" value="P-loop_NTPase"/>
</dbReference>
<evidence type="ECO:0000259" key="2">
    <source>
        <dbReference type="PROSITE" id="PS51718"/>
    </source>
</evidence>
<evidence type="ECO:0000313" key="3">
    <source>
        <dbReference type="EMBL" id="CAE0663654.1"/>
    </source>
</evidence>
<dbReference type="Gene3D" id="3.40.50.300">
    <property type="entry name" value="P-loop containing nucleotide triphosphate hydrolases"/>
    <property type="match status" value="1"/>
</dbReference>
<dbReference type="PROSITE" id="PS51718">
    <property type="entry name" value="G_DYNAMIN_2"/>
    <property type="match status" value="1"/>
</dbReference>
<name>A0A7S3YW24_9EUKA</name>
<dbReference type="Pfam" id="PF00350">
    <property type="entry name" value="Dynamin_N"/>
    <property type="match status" value="1"/>
</dbReference>